<dbReference type="NCBIfam" id="TIGR00547">
    <property type="entry name" value="lolA"/>
    <property type="match status" value="1"/>
</dbReference>
<evidence type="ECO:0000256" key="5">
    <source>
        <dbReference type="ARBA" id="ARBA00022448"/>
    </source>
</evidence>
<evidence type="ECO:0000256" key="1">
    <source>
        <dbReference type="ARBA" id="ARBA00004418"/>
    </source>
</evidence>
<dbReference type="PANTHER" id="PTHR35869:SF1">
    <property type="entry name" value="OUTER-MEMBRANE LIPOPROTEIN CARRIER PROTEIN"/>
    <property type="match status" value="1"/>
</dbReference>
<evidence type="ECO:0000256" key="10">
    <source>
        <dbReference type="HAMAP-Rule" id="MF_00240"/>
    </source>
</evidence>
<evidence type="ECO:0000313" key="11">
    <source>
        <dbReference type="EMBL" id="TCT24191.1"/>
    </source>
</evidence>
<organism evidence="11 12">
    <name type="scientific">Thiobaca trueperi</name>
    <dbReference type="NCBI Taxonomy" id="127458"/>
    <lineage>
        <taxon>Bacteria</taxon>
        <taxon>Pseudomonadati</taxon>
        <taxon>Pseudomonadota</taxon>
        <taxon>Gammaproteobacteria</taxon>
        <taxon>Chromatiales</taxon>
        <taxon>Chromatiaceae</taxon>
        <taxon>Thiobaca</taxon>
    </lineage>
</organism>
<dbReference type="EMBL" id="SMAO01000001">
    <property type="protein sequence ID" value="TCT24191.1"/>
    <property type="molecule type" value="Genomic_DNA"/>
</dbReference>
<evidence type="ECO:0000313" key="12">
    <source>
        <dbReference type="Proteomes" id="UP000295717"/>
    </source>
</evidence>
<dbReference type="Gene3D" id="2.50.20.10">
    <property type="entry name" value="Lipoprotein localisation LolA/LolB/LppX"/>
    <property type="match status" value="1"/>
</dbReference>
<protein>
    <recommendedName>
        <fullName evidence="4 10">Outer-membrane lipoprotein carrier protein</fullName>
    </recommendedName>
</protein>
<keyword evidence="9 10" id="KW-0143">Chaperone</keyword>
<proteinExistence type="inferred from homology"/>
<dbReference type="InterPro" id="IPR029046">
    <property type="entry name" value="LolA/LolB/LppX"/>
</dbReference>
<accession>A0A4R3N723</accession>
<evidence type="ECO:0000256" key="3">
    <source>
        <dbReference type="ARBA" id="ARBA00011245"/>
    </source>
</evidence>
<keyword evidence="12" id="KW-1185">Reference proteome</keyword>
<keyword evidence="8 10" id="KW-0653">Protein transport</keyword>
<keyword evidence="11" id="KW-0449">Lipoprotein</keyword>
<comment type="function">
    <text evidence="10">Participates in the translocation of lipoproteins from the inner membrane to the outer membrane. Only forms a complex with a lipoprotein if the residue after the N-terminal Cys is not an aspartate (The Asp acts as a targeting signal to indicate that the lipoprotein should stay in the inner membrane).</text>
</comment>
<evidence type="ECO:0000256" key="6">
    <source>
        <dbReference type="ARBA" id="ARBA00022729"/>
    </source>
</evidence>
<evidence type="ECO:0000256" key="8">
    <source>
        <dbReference type="ARBA" id="ARBA00022927"/>
    </source>
</evidence>
<keyword evidence="7 10" id="KW-0574">Periplasm</keyword>
<keyword evidence="5 10" id="KW-0813">Transport</keyword>
<evidence type="ECO:0000256" key="2">
    <source>
        <dbReference type="ARBA" id="ARBA00007615"/>
    </source>
</evidence>
<dbReference type="GO" id="GO:0042953">
    <property type="term" value="P:lipoprotein transport"/>
    <property type="evidence" value="ECO:0007669"/>
    <property type="project" value="InterPro"/>
</dbReference>
<reference evidence="11 12" key="1">
    <citation type="submission" date="2019-03" db="EMBL/GenBank/DDBJ databases">
        <title>Genomic Encyclopedia of Type Strains, Phase IV (KMG-IV): sequencing the most valuable type-strain genomes for metagenomic binning, comparative biology and taxonomic classification.</title>
        <authorList>
            <person name="Goeker M."/>
        </authorList>
    </citation>
    <scope>NUCLEOTIDE SEQUENCE [LARGE SCALE GENOMIC DNA]</scope>
    <source>
        <strain evidence="11 12">DSM 13587</strain>
    </source>
</reference>
<comment type="similarity">
    <text evidence="2 10">Belongs to the LolA family.</text>
</comment>
<dbReference type="SUPFAM" id="SSF89392">
    <property type="entry name" value="Prokaryotic lipoproteins and lipoprotein localization factors"/>
    <property type="match status" value="1"/>
</dbReference>
<dbReference type="CDD" id="cd16325">
    <property type="entry name" value="LolA"/>
    <property type="match status" value="1"/>
</dbReference>
<comment type="subcellular location">
    <subcellularLocation>
        <location evidence="1 10">Periplasm</location>
    </subcellularLocation>
</comment>
<evidence type="ECO:0000256" key="9">
    <source>
        <dbReference type="ARBA" id="ARBA00023186"/>
    </source>
</evidence>
<dbReference type="GO" id="GO:0042597">
    <property type="term" value="C:periplasmic space"/>
    <property type="evidence" value="ECO:0007669"/>
    <property type="project" value="UniProtKB-SubCell"/>
</dbReference>
<dbReference type="PANTHER" id="PTHR35869">
    <property type="entry name" value="OUTER-MEMBRANE LIPOPROTEIN CARRIER PROTEIN"/>
    <property type="match status" value="1"/>
</dbReference>
<dbReference type="AlphaFoldDB" id="A0A4R3N723"/>
<name>A0A4R3N723_9GAMM</name>
<comment type="subunit">
    <text evidence="3 10">Monomer.</text>
</comment>
<dbReference type="InterPro" id="IPR004564">
    <property type="entry name" value="OM_lipoprot_carrier_LolA-like"/>
</dbReference>
<evidence type="ECO:0000256" key="7">
    <source>
        <dbReference type="ARBA" id="ARBA00022764"/>
    </source>
</evidence>
<evidence type="ECO:0000256" key="4">
    <source>
        <dbReference type="ARBA" id="ARBA00014035"/>
    </source>
</evidence>
<dbReference type="Pfam" id="PF03548">
    <property type="entry name" value="LolA"/>
    <property type="match status" value="1"/>
</dbReference>
<dbReference type="Proteomes" id="UP000295717">
    <property type="component" value="Unassembled WGS sequence"/>
</dbReference>
<gene>
    <name evidence="10" type="primary">lolA</name>
    <name evidence="11" type="ORF">EDC35_101512</name>
</gene>
<sequence length="220" mass="24790">MPYLSSIRRLPSVIASLVGMALMTGLFIGSAVAADNGAQRVNDYLSGLNSLQAKFEQYTFNADRTQMLEARGTLYLQRPGRFRWEYETPNKQVIIADGKRVYLHDLDLKQVSHQSQAKALRGTPALLLASNDPIEQHFTARPIESTDGRDWVELIPRDRETDVVRIELGFGKDTLDSLIMEDSFGQETRLNFSGAQRNASLKPDLFKIDQRAVVDFLQVD</sequence>
<dbReference type="GO" id="GO:0044874">
    <property type="term" value="P:lipoprotein localization to outer membrane"/>
    <property type="evidence" value="ECO:0007669"/>
    <property type="project" value="UniProtKB-UniRule"/>
</dbReference>
<dbReference type="HAMAP" id="MF_00240">
    <property type="entry name" value="LolA"/>
    <property type="match status" value="1"/>
</dbReference>
<keyword evidence="6" id="KW-0732">Signal</keyword>
<comment type="caution">
    <text evidence="11">The sequence shown here is derived from an EMBL/GenBank/DDBJ whole genome shotgun (WGS) entry which is preliminary data.</text>
</comment>
<dbReference type="InterPro" id="IPR018323">
    <property type="entry name" value="OM_lipoprot_carrier_LolA_Pbac"/>
</dbReference>
<dbReference type="OrthoDB" id="9787361at2"/>